<proteinExistence type="predicted"/>
<dbReference type="InterPro" id="IPR005548">
    <property type="entry name" value="Cell_div_FtsQ/DivIB_C"/>
</dbReference>
<keyword evidence="3 11" id="KW-0132">Cell division</keyword>
<name>A0A1Q9LQ94_9PSEU</name>
<dbReference type="AlphaFoldDB" id="A0A1Q9LQ94"/>
<dbReference type="Proteomes" id="UP000186040">
    <property type="component" value="Unassembled WGS sequence"/>
</dbReference>
<evidence type="ECO:0000256" key="1">
    <source>
        <dbReference type="ARBA" id="ARBA00004370"/>
    </source>
</evidence>
<dbReference type="Pfam" id="PF03799">
    <property type="entry name" value="FtsQ_DivIB_C"/>
    <property type="match status" value="1"/>
</dbReference>
<dbReference type="GO" id="GO:0005886">
    <property type="term" value="C:plasma membrane"/>
    <property type="evidence" value="ECO:0007669"/>
    <property type="project" value="TreeGrafter"/>
</dbReference>
<evidence type="ECO:0000256" key="7">
    <source>
        <dbReference type="ARBA" id="ARBA00023306"/>
    </source>
</evidence>
<dbReference type="Gene3D" id="3.10.20.310">
    <property type="entry name" value="membrane protein fhac"/>
    <property type="match status" value="1"/>
</dbReference>
<accession>A0A1Q9LQ94</accession>
<keyword evidence="2" id="KW-1003">Cell membrane</keyword>
<dbReference type="EMBL" id="MKQR01000007">
    <property type="protein sequence ID" value="OLR94195.1"/>
    <property type="molecule type" value="Genomic_DNA"/>
</dbReference>
<keyword evidence="12" id="KW-1185">Reference proteome</keyword>
<evidence type="ECO:0000256" key="5">
    <source>
        <dbReference type="ARBA" id="ARBA00022989"/>
    </source>
</evidence>
<evidence type="ECO:0000256" key="2">
    <source>
        <dbReference type="ARBA" id="ARBA00022475"/>
    </source>
</evidence>
<keyword evidence="4 9" id="KW-0812">Transmembrane</keyword>
<feature type="compositionally biased region" description="Basic residues" evidence="8">
    <location>
        <begin position="7"/>
        <end position="16"/>
    </location>
</feature>
<dbReference type="GO" id="GO:0051301">
    <property type="term" value="P:cell division"/>
    <property type="evidence" value="ECO:0007669"/>
    <property type="project" value="UniProtKB-KW"/>
</dbReference>
<evidence type="ECO:0000256" key="4">
    <source>
        <dbReference type="ARBA" id="ARBA00022692"/>
    </source>
</evidence>
<dbReference type="PANTHER" id="PTHR37820:SF1">
    <property type="entry name" value="CELL DIVISION PROTEIN FTSQ"/>
    <property type="match status" value="1"/>
</dbReference>
<feature type="domain" description="POTRA" evidence="10">
    <location>
        <begin position="61"/>
        <end position="129"/>
    </location>
</feature>
<comment type="subcellular location">
    <subcellularLocation>
        <location evidence="1">Membrane</location>
    </subcellularLocation>
</comment>
<evidence type="ECO:0000256" key="8">
    <source>
        <dbReference type="SAM" id="MobiDB-lite"/>
    </source>
</evidence>
<dbReference type="InterPro" id="IPR034746">
    <property type="entry name" value="POTRA"/>
</dbReference>
<dbReference type="InterPro" id="IPR013685">
    <property type="entry name" value="POTRA_FtsQ_type"/>
</dbReference>
<dbReference type="PROSITE" id="PS51779">
    <property type="entry name" value="POTRA"/>
    <property type="match status" value="1"/>
</dbReference>
<sequence length="249" mass="26462">MTGTVHQRTRARRRPPRAGERPPRRARRRTPRRYLVRRWTVLGSFLLVTALVVVVWFTPVIGVRDVQVSGTSGLSADAVREAAAVAAGTPLVRLDTDEVAERVRRLPRVDTVQVTRSFPGTVRISVTERTPVLAVAEQDGVHLLDASGFDYSTVATAPAGLPALTAADQPSREAAAIAVAALPEALVRQVAGVAAPTPADVRLTLGDGRVVVWGGPEDSPRKAAVLGPLLTRPGKTYDVAAPEFPTIAG</sequence>
<dbReference type="Pfam" id="PF08478">
    <property type="entry name" value="POTRA_1"/>
    <property type="match status" value="1"/>
</dbReference>
<feature type="region of interest" description="Disordered" evidence="8">
    <location>
        <begin position="1"/>
        <end position="29"/>
    </location>
</feature>
<dbReference type="InterPro" id="IPR050487">
    <property type="entry name" value="FtsQ_DivIB"/>
</dbReference>
<dbReference type="RefSeq" id="WP_075973577.1">
    <property type="nucleotide sequence ID" value="NZ_MKQR01000007.1"/>
</dbReference>
<protein>
    <submittedName>
        <fullName evidence="11">Cell division protein FtsQ</fullName>
    </submittedName>
</protein>
<organism evidence="11 12">
    <name type="scientific">Actinokineospora bangkokensis</name>
    <dbReference type="NCBI Taxonomy" id="1193682"/>
    <lineage>
        <taxon>Bacteria</taxon>
        <taxon>Bacillati</taxon>
        <taxon>Actinomycetota</taxon>
        <taxon>Actinomycetes</taxon>
        <taxon>Pseudonocardiales</taxon>
        <taxon>Pseudonocardiaceae</taxon>
        <taxon>Actinokineospora</taxon>
    </lineage>
</organism>
<keyword evidence="7" id="KW-0131">Cell cycle</keyword>
<feature type="transmembrane region" description="Helical" evidence="9">
    <location>
        <begin position="35"/>
        <end position="57"/>
    </location>
</feature>
<keyword evidence="6 9" id="KW-0472">Membrane</keyword>
<evidence type="ECO:0000256" key="9">
    <source>
        <dbReference type="SAM" id="Phobius"/>
    </source>
</evidence>
<keyword evidence="5 9" id="KW-1133">Transmembrane helix</keyword>
<comment type="caution">
    <text evidence="11">The sequence shown here is derived from an EMBL/GenBank/DDBJ whole genome shotgun (WGS) entry which is preliminary data.</text>
</comment>
<evidence type="ECO:0000259" key="10">
    <source>
        <dbReference type="PROSITE" id="PS51779"/>
    </source>
</evidence>
<evidence type="ECO:0000313" key="12">
    <source>
        <dbReference type="Proteomes" id="UP000186040"/>
    </source>
</evidence>
<gene>
    <name evidence="11" type="ORF">BJP25_10395</name>
</gene>
<evidence type="ECO:0000313" key="11">
    <source>
        <dbReference type="EMBL" id="OLR94195.1"/>
    </source>
</evidence>
<dbReference type="STRING" id="1193682.BJP25_10395"/>
<dbReference type="PANTHER" id="PTHR37820">
    <property type="entry name" value="CELL DIVISION PROTEIN DIVIB"/>
    <property type="match status" value="1"/>
</dbReference>
<evidence type="ECO:0000256" key="3">
    <source>
        <dbReference type="ARBA" id="ARBA00022618"/>
    </source>
</evidence>
<dbReference type="OrthoDB" id="9790760at2"/>
<evidence type="ECO:0000256" key="6">
    <source>
        <dbReference type="ARBA" id="ARBA00023136"/>
    </source>
</evidence>
<reference evidence="11 12" key="1">
    <citation type="submission" date="2016-10" db="EMBL/GenBank/DDBJ databases">
        <title>The Draft Genome Sequence of Actinokineospora bangkokensis 44EHWT reveals the biosynthetic pathway of antifungal compounds Thailandins with unusual extender unit butylmalonyl-CoA.</title>
        <authorList>
            <person name="Greule A."/>
            <person name="Intra B."/>
            <person name="Flemming S."/>
            <person name="Rommel M.G."/>
            <person name="Panbangred W."/>
            <person name="Bechthold A."/>
        </authorList>
    </citation>
    <scope>NUCLEOTIDE SEQUENCE [LARGE SCALE GENOMIC DNA]</scope>
    <source>
        <strain evidence="11 12">44EHW</strain>
    </source>
</reference>